<keyword evidence="3" id="KW-0732">Signal</keyword>
<accession>A0AAN8KEG6</accession>
<evidence type="ECO:0000313" key="6">
    <source>
        <dbReference type="Proteomes" id="UP001347796"/>
    </source>
</evidence>
<evidence type="ECO:0000313" key="5">
    <source>
        <dbReference type="EMBL" id="KAK6196099.1"/>
    </source>
</evidence>
<dbReference type="InterPro" id="IPR000742">
    <property type="entry name" value="EGF"/>
</dbReference>
<feature type="signal peptide" evidence="3">
    <location>
        <begin position="1"/>
        <end position="20"/>
    </location>
</feature>
<dbReference type="AlphaFoldDB" id="A0AAN8KEG6"/>
<keyword evidence="6" id="KW-1185">Reference proteome</keyword>
<dbReference type="PROSITE" id="PS00022">
    <property type="entry name" value="EGF_1"/>
    <property type="match status" value="1"/>
</dbReference>
<keyword evidence="2" id="KW-1133">Transmembrane helix</keyword>
<sequence>MYNVGLVILILLEMLTWCYSTGENKEVISQCEELNCENENPCRTILSHNNENQQKVECFCQGKWTGHRCELEIMLNASVLNSNSVQLKLLTRSPNNDVRIADSGSKYTLMYWSNDTDHACLMVQELTSTANVIDGLIPLMRYTFCFETGIVDFCEVTRYSLNLPSNCVTVYMSQTTVVPTNYTIIIGLSLSVVFAILIIMVIISIILVKQQHCLPLEVVLDSCKCLSCTPKRNKSLRCGHSAQTRVLLSDPPIYTGPRQDDLSPSKNKNGKRPFTRAKSYGSKSEAPKTLTTLLEDTEAVEFIETSLSEPLAHPTV</sequence>
<keyword evidence="2" id="KW-0812">Transmembrane</keyword>
<organism evidence="5 6">
    <name type="scientific">Patella caerulea</name>
    <name type="common">Rayed Mediterranean limpet</name>
    <dbReference type="NCBI Taxonomy" id="87958"/>
    <lineage>
        <taxon>Eukaryota</taxon>
        <taxon>Metazoa</taxon>
        <taxon>Spiralia</taxon>
        <taxon>Lophotrochozoa</taxon>
        <taxon>Mollusca</taxon>
        <taxon>Gastropoda</taxon>
        <taxon>Patellogastropoda</taxon>
        <taxon>Patelloidea</taxon>
        <taxon>Patellidae</taxon>
        <taxon>Patella</taxon>
    </lineage>
</organism>
<evidence type="ECO:0000256" key="2">
    <source>
        <dbReference type="SAM" id="Phobius"/>
    </source>
</evidence>
<comment type="caution">
    <text evidence="5">The sequence shown here is derived from an EMBL/GenBank/DDBJ whole genome shotgun (WGS) entry which is preliminary data.</text>
</comment>
<feature type="chain" id="PRO_5042810602" description="EGF-like domain-containing protein" evidence="3">
    <location>
        <begin position="21"/>
        <end position="316"/>
    </location>
</feature>
<dbReference type="SUPFAM" id="SSF57196">
    <property type="entry name" value="EGF/Laminin"/>
    <property type="match status" value="1"/>
</dbReference>
<reference evidence="5 6" key="1">
    <citation type="submission" date="2024-01" db="EMBL/GenBank/DDBJ databases">
        <title>The genome of the rayed Mediterranean limpet Patella caerulea (Linnaeus, 1758).</title>
        <authorList>
            <person name="Anh-Thu Weber A."/>
            <person name="Halstead-Nussloch G."/>
        </authorList>
    </citation>
    <scope>NUCLEOTIDE SEQUENCE [LARGE SCALE GENOMIC DNA]</scope>
    <source>
        <strain evidence="5">AATW-2023a</strain>
        <tissue evidence="5">Whole specimen</tissue>
    </source>
</reference>
<proteinExistence type="predicted"/>
<name>A0AAN8KEG6_PATCE</name>
<evidence type="ECO:0000256" key="3">
    <source>
        <dbReference type="SAM" id="SignalP"/>
    </source>
</evidence>
<keyword evidence="2" id="KW-0472">Membrane</keyword>
<protein>
    <recommendedName>
        <fullName evidence="4">EGF-like domain-containing protein</fullName>
    </recommendedName>
</protein>
<evidence type="ECO:0000259" key="4">
    <source>
        <dbReference type="PROSITE" id="PS00022"/>
    </source>
</evidence>
<dbReference type="Proteomes" id="UP001347796">
    <property type="component" value="Unassembled WGS sequence"/>
</dbReference>
<evidence type="ECO:0000256" key="1">
    <source>
        <dbReference type="SAM" id="MobiDB-lite"/>
    </source>
</evidence>
<dbReference type="EMBL" id="JAZGQO010000001">
    <property type="protein sequence ID" value="KAK6196099.1"/>
    <property type="molecule type" value="Genomic_DNA"/>
</dbReference>
<gene>
    <name evidence="5" type="ORF">SNE40_001389</name>
</gene>
<feature type="transmembrane region" description="Helical" evidence="2">
    <location>
        <begin position="182"/>
        <end position="208"/>
    </location>
</feature>
<feature type="domain" description="EGF-like" evidence="4">
    <location>
        <begin position="58"/>
        <end position="69"/>
    </location>
</feature>
<feature type="region of interest" description="Disordered" evidence="1">
    <location>
        <begin position="250"/>
        <end position="288"/>
    </location>
</feature>